<dbReference type="Proteomes" id="UP000249390">
    <property type="component" value="Unassembled WGS sequence"/>
</dbReference>
<keyword evidence="2" id="KW-1185">Reference proteome</keyword>
<protein>
    <submittedName>
        <fullName evidence="1">Uncharacterized protein</fullName>
    </submittedName>
</protein>
<comment type="caution">
    <text evidence="1">The sequence shown here is derived from an EMBL/GenBank/DDBJ whole genome shotgun (WGS) entry which is preliminary data.</text>
</comment>
<proteinExistence type="predicted"/>
<evidence type="ECO:0000313" key="1">
    <source>
        <dbReference type="EMBL" id="RAL45422.1"/>
    </source>
</evidence>
<evidence type="ECO:0000313" key="2">
    <source>
        <dbReference type="Proteomes" id="UP000249390"/>
    </source>
</evidence>
<organism evidence="1 2">
    <name type="scientific">Cuscuta australis</name>
    <dbReference type="NCBI Taxonomy" id="267555"/>
    <lineage>
        <taxon>Eukaryota</taxon>
        <taxon>Viridiplantae</taxon>
        <taxon>Streptophyta</taxon>
        <taxon>Embryophyta</taxon>
        <taxon>Tracheophyta</taxon>
        <taxon>Spermatophyta</taxon>
        <taxon>Magnoliopsida</taxon>
        <taxon>eudicotyledons</taxon>
        <taxon>Gunneridae</taxon>
        <taxon>Pentapetalae</taxon>
        <taxon>asterids</taxon>
        <taxon>lamiids</taxon>
        <taxon>Solanales</taxon>
        <taxon>Convolvulaceae</taxon>
        <taxon>Cuscuteae</taxon>
        <taxon>Cuscuta</taxon>
        <taxon>Cuscuta subgen. Grammica</taxon>
        <taxon>Cuscuta sect. Cleistogrammica</taxon>
    </lineage>
</organism>
<dbReference type="EMBL" id="NQVE01000134">
    <property type="protein sequence ID" value="RAL45422.1"/>
    <property type="molecule type" value="Genomic_DNA"/>
</dbReference>
<accession>A0A328DI09</accession>
<sequence>MISKVDLGSTICERQSCQLETNYGLFFLEQSGRGYSLEGNFKRRWNIIFKVSSMITSNLLT</sequence>
<gene>
    <name evidence="1" type="ORF">DM860_013818</name>
</gene>
<name>A0A328DI09_9ASTE</name>
<reference evidence="1 2" key="1">
    <citation type="submission" date="2018-06" db="EMBL/GenBank/DDBJ databases">
        <title>The Genome of Cuscuta australis (Dodder) Provides Insight into the Evolution of Plant Parasitism.</title>
        <authorList>
            <person name="Liu H."/>
        </authorList>
    </citation>
    <scope>NUCLEOTIDE SEQUENCE [LARGE SCALE GENOMIC DNA]</scope>
    <source>
        <strain evidence="2">cv. Yunnan</strain>
        <tissue evidence="1">Vines</tissue>
    </source>
</reference>
<dbReference type="AlphaFoldDB" id="A0A328DI09"/>